<keyword evidence="2" id="KW-1133">Transmembrane helix</keyword>
<dbReference type="InParanoid" id="A0A3Q7FTM9"/>
<feature type="region of interest" description="Disordered" evidence="1">
    <location>
        <begin position="34"/>
        <end position="57"/>
    </location>
</feature>
<feature type="transmembrane region" description="Helical" evidence="2">
    <location>
        <begin position="124"/>
        <end position="143"/>
    </location>
</feature>
<dbReference type="EnsemblPlants" id="Solyc03g116660.3.1">
    <property type="protein sequence ID" value="Solyc03g116660.3.1"/>
    <property type="gene ID" value="Solyc03g116660.3"/>
</dbReference>
<organism evidence="3">
    <name type="scientific">Solanum lycopersicum</name>
    <name type="common">Tomato</name>
    <name type="synonym">Lycopersicon esculentum</name>
    <dbReference type="NCBI Taxonomy" id="4081"/>
    <lineage>
        <taxon>Eukaryota</taxon>
        <taxon>Viridiplantae</taxon>
        <taxon>Streptophyta</taxon>
        <taxon>Embryophyta</taxon>
        <taxon>Tracheophyta</taxon>
        <taxon>Spermatophyta</taxon>
        <taxon>Magnoliopsida</taxon>
        <taxon>eudicotyledons</taxon>
        <taxon>Gunneridae</taxon>
        <taxon>Pentapetalae</taxon>
        <taxon>asterids</taxon>
        <taxon>lamiids</taxon>
        <taxon>Solanales</taxon>
        <taxon>Solanaceae</taxon>
        <taxon>Solanoideae</taxon>
        <taxon>Solaneae</taxon>
        <taxon>Solanum</taxon>
        <taxon>Solanum subgen. Lycopersicon</taxon>
    </lineage>
</organism>
<evidence type="ECO:0008006" key="5">
    <source>
        <dbReference type="Google" id="ProtNLM"/>
    </source>
</evidence>
<dbReference type="OMA" id="FFWYSVW"/>
<dbReference type="PANTHER" id="PTHR37706:SF2">
    <property type="entry name" value="TRANSMEMBRANE PROTEIN"/>
    <property type="match status" value="1"/>
</dbReference>
<feature type="region of interest" description="Disordered" evidence="1">
    <location>
        <begin position="84"/>
        <end position="114"/>
    </location>
</feature>
<dbReference type="Gramene" id="Solyc03g116660.3.1">
    <property type="protein sequence ID" value="Solyc03g116660.3.1"/>
    <property type="gene ID" value="Solyc03g116660.3"/>
</dbReference>
<keyword evidence="4" id="KW-1185">Reference proteome</keyword>
<accession>A0A3Q7FTM9</accession>
<name>A0A3Q7FTM9_SOLLC</name>
<keyword evidence="2" id="KW-0472">Membrane</keyword>
<proteinExistence type="predicted"/>
<dbReference type="Proteomes" id="UP000004994">
    <property type="component" value="Chromosome 3"/>
</dbReference>
<evidence type="ECO:0000256" key="1">
    <source>
        <dbReference type="SAM" id="MobiDB-lite"/>
    </source>
</evidence>
<evidence type="ECO:0000313" key="3">
    <source>
        <dbReference type="EnsemblPlants" id="Solyc03g116660.3.1"/>
    </source>
</evidence>
<evidence type="ECO:0000256" key="2">
    <source>
        <dbReference type="SAM" id="Phobius"/>
    </source>
</evidence>
<sequence>MIFPFQNSCNKITKMKSWLSLSNIHRSPLNFSTSAANSVTPPRRCSPSTATSSSSPNLRFSSFVLNLQSSTTYSYSYPNTSFGRCRATSAGPPSPPQTEPPNNEEDSSSSPGIMSSFSKAQDTLRIFVAVLFWMSLFFWYSVWDGKKDGRPNKGSRFRR</sequence>
<gene>
    <name evidence="3" type="primary">LOC101252863</name>
</gene>
<dbReference type="OrthoDB" id="786429at2759"/>
<dbReference type="STRING" id="4081.A0A3Q7FTM9"/>
<reference evidence="3" key="1">
    <citation type="journal article" date="2012" name="Nature">
        <title>The tomato genome sequence provides insights into fleshy fruit evolution.</title>
        <authorList>
            <consortium name="Tomato Genome Consortium"/>
        </authorList>
    </citation>
    <scope>NUCLEOTIDE SEQUENCE [LARGE SCALE GENOMIC DNA]</scope>
    <source>
        <strain evidence="3">cv. Heinz 1706</strain>
    </source>
</reference>
<dbReference type="PaxDb" id="4081-Solyc03g116660.2.1"/>
<reference evidence="3" key="2">
    <citation type="submission" date="2019-01" db="UniProtKB">
        <authorList>
            <consortium name="EnsemblPlants"/>
        </authorList>
    </citation>
    <scope>IDENTIFICATION</scope>
    <source>
        <strain evidence="3">cv. Heinz 1706</strain>
    </source>
</reference>
<feature type="compositionally biased region" description="Low complexity" evidence="1">
    <location>
        <begin position="40"/>
        <end position="57"/>
    </location>
</feature>
<protein>
    <recommendedName>
        <fullName evidence="5">Transmembrane protein</fullName>
    </recommendedName>
</protein>
<dbReference type="AlphaFoldDB" id="A0A3Q7FTM9"/>
<keyword evidence="2" id="KW-0812">Transmembrane</keyword>
<dbReference type="PANTHER" id="PTHR37706">
    <property type="entry name" value="TRANSMEMBRANE PROTEIN"/>
    <property type="match status" value="1"/>
</dbReference>
<evidence type="ECO:0000313" key="4">
    <source>
        <dbReference type="Proteomes" id="UP000004994"/>
    </source>
</evidence>